<dbReference type="InterPro" id="IPR055414">
    <property type="entry name" value="LRR_R13L4/SHOC2-like"/>
</dbReference>
<dbReference type="Gramene" id="Vradi08g04320.1">
    <property type="protein sequence ID" value="Vradi08g04320.1"/>
    <property type="gene ID" value="Vradi08g04320"/>
</dbReference>
<dbReference type="RefSeq" id="XP_014511477.1">
    <property type="nucleotide sequence ID" value="XM_014655991.2"/>
</dbReference>
<sequence length="586" mass="67681">MSIRTNKMKAVAVLMKQLTTSRRKFHERGRDESFDGELEKLRLVLNNIKDVFVEVKKNEENLLDTLAEVYDYLHRLDHKKLHQGMKDICNRIKCSARNLLPKLDFDESKKEEIFHSSKELLQPRETSWSLRDFASSEGYLYSLLVFPKNAVIRKRNAINLWIGEGLLKNTGNKTTEELGNDVIRTLLKFNLIVSYGNGKCPLVNKFQIVPSIRNQMEGGFSIINVDHPGNKLAAGFSERNVDHRGQYFIPNLDFEGTTERLTLERKKVTLGGGDWYFSDRPLCTVFNISASYLNFRPQWVTELKNLEVLQLGRWQDSPLHHIEVGSEELLKELRYLQKLKYLSLRGISRIFELPSSIVELESLLILDLKACHNLERLPNDISLMTNLTHLIMSDCCLLESMPKGIEKLTNLQVLKGFLITTSEKTPCKISDLVNNLRKLKRLSIRIGSEAVIKDGEFQSLASFSALEHLKISWSVFDPRYANISIHLPTDLRKLHLECFPGKSLPPSLERSMTRPREINITGGKLESIDPNIILLYKVEILRLKYLEHLKVDIDNLKAFIPKLKYVEIRKIQNHSYIERAYEYDSD</sequence>
<reference evidence="4" key="1">
    <citation type="journal article" date="2014" name="Nat. Commun.">
        <title>Genome sequence of mungbean and insights into evolution within Vigna species.</title>
        <authorList>
            <person name="Kang Y.J."/>
            <person name="Kim S.K."/>
            <person name="Kim M.Y."/>
            <person name="Lestari P."/>
            <person name="Kim K.H."/>
            <person name="Ha B.K."/>
            <person name="Jun T.H."/>
            <person name="Hwang W.J."/>
            <person name="Lee T."/>
            <person name="Lee J."/>
            <person name="Shim S."/>
            <person name="Yoon M.Y."/>
            <person name="Jang Y.E."/>
            <person name="Han K.S."/>
            <person name="Taeprayoon P."/>
            <person name="Yoon N."/>
            <person name="Somta P."/>
            <person name="Tanya P."/>
            <person name="Kim K.S."/>
            <person name="Gwag J.G."/>
            <person name="Moon J.K."/>
            <person name="Lee Y.H."/>
            <person name="Park B.S."/>
            <person name="Bombarely A."/>
            <person name="Doyle J.J."/>
            <person name="Jackson S.A."/>
            <person name="Schafleitner R."/>
            <person name="Srinives P."/>
            <person name="Varshney R.K."/>
            <person name="Lee S.H."/>
        </authorList>
    </citation>
    <scope>NUCLEOTIDE SEQUENCE [LARGE SCALE GENOMIC DNA]</scope>
    <source>
        <strain evidence="4">cv. VC1973A</strain>
    </source>
</reference>
<accession>A0A1S3UZV9</accession>
<name>A0A1S3UZV9_VIGRR</name>
<keyword evidence="1" id="KW-0677">Repeat</keyword>
<dbReference type="InterPro" id="IPR032675">
    <property type="entry name" value="LRR_dom_sf"/>
</dbReference>
<dbReference type="SUPFAM" id="SSF52058">
    <property type="entry name" value="L domain-like"/>
    <property type="match status" value="1"/>
</dbReference>
<feature type="domain" description="Disease resistance protein winged helix" evidence="2">
    <location>
        <begin position="145"/>
        <end position="195"/>
    </location>
</feature>
<protein>
    <submittedName>
        <fullName evidence="5">Disease resistance RPP13-like protein 4</fullName>
    </submittedName>
</protein>
<proteinExistence type="predicted"/>
<evidence type="ECO:0000259" key="3">
    <source>
        <dbReference type="Pfam" id="PF23598"/>
    </source>
</evidence>
<dbReference type="InterPro" id="IPR058922">
    <property type="entry name" value="WHD_DRP"/>
</dbReference>
<dbReference type="OrthoDB" id="1934998at2759"/>
<dbReference type="AlphaFoldDB" id="A0A1S3UZV9"/>
<evidence type="ECO:0000313" key="4">
    <source>
        <dbReference type="Proteomes" id="UP000087766"/>
    </source>
</evidence>
<dbReference type="PANTHER" id="PTHR47186">
    <property type="entry name" value="LEUCINE-RICH REPEAT-CONTAINING PROTEIN 57"/>
    <property type="match status" value="1"/>
</dbReference>
<dbReference type="Pfam" id="PF23598">
    <property type="entry name" value="LRR_14"/>
    <property type="match status" value="1"/>
</dbReference>
<evidence type="ECO:0000259" key="2">
    <source>
        <dbReference type="Pfam" id="PF23559"/>
    </source>
</evidence>
<dbReference type="GeneID" id="106770169"/>
<dbReference type="SMR" id="A0A1S3UZV9"/>
<dbReference type="Proteomes" id="UP000087766">
    <property type="component" value="Chromosome 8"/>
</dbReference>
<dbReference type="Gene3D" id="3.80.10.10">
    <property type="entry name" value="Ribonuclease Inhibitor"/>
    <property type="match status" value="1"/>
</dbReference>
<reference evidence="5" key="2">
    <citation type="submission" date="2025-08" db="UniProtKB">
        <authorList>
            <consortium name="RefSeq"/>
        </authorList>
    </citation>
    <scope>IDENTIFICATION</scope>
    <source>
        <tissue evidence="5">Leaf</tissue>
    </source>
</reference>
<dbReference type="PANTHER" id="PTHR47186:SF45">
    <property type="entry name" value="DISEASE RESISTANCE RPP13-LIKE PROTEIN 1"/>
    <property type="match status" value="1"/>
</dbReference>
<evidence type="ECO:0000256" key="1">
    <source>
        <dbReference type="ARBA" id="ARBA00022737"/>
    </source>
</evidence>
<keyword evidence="4" id="KW-1185">Reference proteome</keyword>
<feature type="domain" description="Disease resistance R13L4/SHOC-2-like LRR" evidence="3">
    <location>
        <begin position="303"/>
        <end position="508"/>
    </location>
</feature>
<gene>
    <name evidence="5" type="primary">LOC106770169</name>
</gene>
<evidence type="ECO:0000313" key="5">
    <source>
        <dbReference type="RefSeq" id="XP_014511477.1"/>
    </source>
</evidence>
<dbReference type="Pfam" id="PF23559">
    <property type="entry name" value="WHD_DRP"/>
    <property type="match status" value="1"/>
</dbReference>
<organism evidence="4 5">
    <name type="scientific">Vigna radiata var. radiata</name>
    <name type="common">Mung bean</name>
    <name type="synonym">Phaseolus aureus</name>
    <dbReference type="NCBI Taxonomy" id="3916"/>
    <lineage>
        <taxon>Eukaryota</taxon>
        <taxon>Viridiplantae</taxon>
        <taxon>Streptophyta</taxon>
        <taxon>Embryophyta</taxon>
        <taxon>Tracheophyta</taxon>
        <taxon>Spermatophyta</taxon>
        <taxon>Magnoliopsida</taxon>
        <taxon>eudicotyledons</taxon>
        <taxon>Gunneridae</taxon>
        <taxon>Pentapetalae</taxon>
        <taxon>rosids</taxon>
        <taxon>fabids</taxon>
        <taxon>Fabales</taxon>
        <taxon>Fabaceae</taxon>
        <taxon>Papilionoideae</taxon>
        <taxon>50 kb inversion clade</taxon>
        <taxon>NPAAA clade</taxon>
        <taxon>indigoferoid/millettioid clade</taxon>
        <taxon>Phaseoleae</taxon>
        <taxon>Vigna</taxon>
    </lineage>
</organism>
<dbReference type="KEGG" id="vra:106770169"/>